<proteinExistence type="predicted"/>
<reference evidence="2" key="1">
    <citation type="submission" date="2021-01" db="EMBL/GenBank/DDBJ databases">
        <authorList>
            <person name="Corre E."/>
            <person name="Pelletier E."/>
            <person name="Niang G."/>
            <person name="Scheremetjew M."/>
            <person name="Finn R."/>
            <person name="Kale V."/>
            <person name="Holt S."/>
            <person name="Cochrane G."/>
            <person name="Meng A."/>
            <person name="Brown T."/>
            <person name="Cohen L."/>
        </authorList>
    </citation>
    <scope>NUCLEOTIDE SEQUENCE</scope>
    <source>
        <strain evidence="2">Isolate 1302-5</strain>
    </source>
</reference>
<name>A0A7S4K458_9STRA</name>
<dbReference type="AlphaFoldDB" id="A0A7S4K458"/>
<accession>A0A7S4K458</accession>
<sequence length="104" mass="12669">MDFYVRSRKKHFHRKEGRKEYDRVLKRKLTQQRRLNTSYPRPPRPEFCNRTRTNDEKNCIHSFIHSLLWVASLKHGSKGERKTDSEREKERKTELPAHSWDGHP</sequence>
<evidence type="ECO:0000313" key="2">
    <source>
        <dbReference type="EMBL" id="CAE2283204.1"/>
    </source>
</evidence>
<protein>
    <submittedName>
        <fullName evidence="2">Uncharacterized protein</fullName>
    </submittedName>
</protein>
<feature type="region of interest" description="Disordered" evidence="1">
    <location>
        <begin position="75"/>
        <end position="104"/>
    </location>
</feature>
<evidence type="ECO:0000256" key="1">
    <source>
        <dbReference type="SAM" id="MobiDB-lite"/>
    </source>
</evidence>
<feature type="compositionally biased region" description="Basic and acidic residues" evidence="1">
    <location>
        <begin position="77"/>
        <end position="104"/>
    </location>
</feature>
<organism evidence="2">
    <name type="scientific">Odontella aurita</name>
    <dbReference type="NCBI Taxonomy" id="265563"/>
    <lineage>
        <taxon>Eukaryota</taxon>
        <taxon>Sar</taxon>
        <taxon>Stramenopiles</taxon>
        <taxon>Ochrophyta</taxon>
        <taxon>Bacillariophyta</taxon>
        <taxon>Mediophyceae</taxon>
        <taxon>Biddulphiophycidae</taxon>
        <taxon>Eupodiscales</taxon>
        <taxon>Odontellaceae</taxon>
        <taxon>Odontella</taxon>
    </lineage>
</organism>
<dbReference type="EMBL" id="HBKQ01056801">
    <property type="protein sequence ID" value="CAE2283204.1"/>
    <property type="molecule type" value="Transcribed_RNA"/>
</dbReference>
<gene>
    <name evidence="2" type="ORF">OAUR00152_LOCUS38829</name>
</gene>